<evidence type="ECO:0000313" key="9">
    <source>
        <dbReference type="EMBL" id="AGW12493.1"/>
    </source>
</evidence>
<dbReference type="Pfam" id="PF13361">
    <property type="entry name" value="UvrD_C"/>
    <property type="match status" value="1"/>
</dbReference>
<dbReference type="InterPro" id="IPR016195">
    <property type="entry name" value="Pol/histidinol_Pase-like"/>
</dbReference>
<evidence type="ECO:0000256" key="5">
    <source>
        <dbReference type="PROSITE-ProRule" id="PRU00560"/>
    </source>
</evidence>
<feature type="domain" description="UvrD-like helicase ATP-binding" evidence="7">
    <location>
        <begin position="469"/>
        <end position="727"/>
    </location>
</feature>
<dbReference type="Pfam" id="PF00580">
    <property type="entry name" value="UvrD-helicase"/>
    <property type="match status" value="1"/>
</dbReference>
<evidence type="ECO:0000256" key="1">
    <source>
        <dbReference type="ARBA" id="ARBA00022741"/>
    </source>
</evidence>
<accession>T2G879</accession>
<dbReference type="Gene3D" id="3.20.20.140">
    <property type="entry name" value="Metal-dependent hydrolases"/>
    <property type="match status" value="1"/>
</dbReference>
<feature type="region of interest" description="Disordered" evidence="6">
    <location>
        <begin position="424"/>
        <end position="478"/>
    </location>
</feature>
<protein>
    <submittedName>
        <fullName evidence="9">Putative UvrD/REP helicase</fullName>
    </submittedName>
</protein>
<keyword evidence="2 5" id="KW-0378">Hydrolase</keyword>
<dbReference type="Gene3D" id="1.10.10.160">
    <property type="match status" value="1"/>
</dbReference>
<organism evidence="9 10">
    <name type="scientific">Megalodesulfovibrio gigas (strain ATCC 19364 / DSM 1382 / NCIMB 9332 / VKM B-1759)</name>
    <name type="common">Desulfovibrio gigas</name>
    <dbReference type="NCBI Taxonomy" id="1121448"/>
    <lineage>
        <taxon>Bacteria</taxon>
        <taxon>Pseudomonadati</taxon>
        <taxon>Thermodesulfobacteriota</taxon>
        <taxon>Desulfovibrionia</taxon>
        <taxon>Desulfovibrionales</taxon>
        <taxon>Desulfovibrionaceae</taxon>
        <taxon>Megalodesulfovibrio</taxon>
    </lineage>
</organism>
<gene>
    <name evidence="9" type="ORF">DGI_0585</name>
</gene>
<dbReference type="RefSeq" id="WP_021759146.1">
    <property type="nucleotide sequence ID" value="NC_022444.1"/>
</dbReference>
<dbReference type="PROSITE" id="PS51217">
    <property type="entry name" value="UVRD_HELICASE_CTER"/>
    <property type="match status" value="1"/>
</dbReference>
<reference evidence="9 10" key="1">
    <citation type="journal article" date="2013" name="J. Bacteriol.">
        <title>Roles of HynAB and Ech, the only two hydrogenases found in the model sulfate reducer Desulfovibrio gigas.</title>
        <authorList>
            <person name="Morais-Silva F.O."/>
            <person name="Santos C.I."/>
            <person name="Rodrigues R."/>
            <person name="Pereira I.A."/>
            <person name="Rodrigues-Pousada C."/>
        </authorList>
    </citation>
    <scope>NUCLEOTIDE SEQUENCE [LARGE SCALE GENOMIC DNA]</scope>
    <source>
        <strain evidence="10">ATCC 19364 / DSM 1382 / NCIMB 9332 / VKM B-1759</strain>
    </source>
</reference>
<feature type="binding site" evidence="5">
    <location>
        <begin position="490"/>
        <end position="497"/>
    </location>
    <ligand>
        <name>ATP</name>
        <dbReference type="ChEBI" id="CHEBI:30616"/>
    </ligand>
</feature>
<name>T2G879_MEGG1</name>
<dbReference type="KEGG" id="dgg:DGI_0585"/>
<dbReference type="GO" id="GO:0140097">
    <property type="term" value="F:catalytic activity, acting on DNA"/>
    <property type="evidence" value="ECO:0007669"/>
    <property type="project" value="UniProtKB-ARBA"/>
</dbReference>
<dbReference type="SUPFAM" id="SSF89550">
    <property type="entry name" value="PHP domain-like"/>
    <property type="match status" value="1"/>
</dbReference>
<dbReference type="OrthoDB" id="9810135at2"/>
<proteinExistence type="predicted"/>
<dbReference type="PATRIC" id="fig|1121448.10.peg.584"/>
<dbReference type="CDD" id="cd17932">
    <property type="entry name" value="DEXQc_UvrD"/>
    <property type="match status" value="1"/>
</dbReference>
<dbReference type="STRING" id="1121448.DGI_0585"/>
<evidence type="ECO:0000256" key="4">
    <source>
        <dbReference type="ARBA" id="ARBA00022840"/>
    </source>
</evidence>
<dbReference type="GO" id="GO:0016787">
    <property type="term" value="F:hydrolase activity"/>
    <property type="evidence" value="ECO:0007669"/>
    <property type="project" value="UniProtKB-UniRule"/>
</dbReference>
<evidence type="ECO:0000256" key="3">
    <source>
        <dbReference type="ARBA" id="ARBA00022806"/>
    </source>
</evidence>
<reference evidence="10" key="2">
    <citation type="submission" date="2013-07" db="EMBL/GenBank/DDBJ databases">
        <authorList>
            <person name="Morais-Silva F.O."/>
            <person name="Rezende A.M."/>
            <person name="Pimentel C."/>
            <person name="Resende D.M."/>
            <person name="Santos C.I."/>
            <person name="Clemente C."/>
            <person name="de Oliveira L.M."/>
            <person name="da Silva S.M."/>
            <person name="Costa D.A."/>
            <person name="Varela-Raposo A."/>
            <person name="Horacio E.C.A."/>
            <person name="Matos M."/>
            <person name="Flores O."/>
            <person name="Ruiz J.C."/>
            <person name="Rodrigues-Pousada C."/>
        </authorList>
    </citation>
    <scope>NUCLEOTIDE SEQUENCE [LARGE SCALE GENOMIC DNA]</scope>
    <source>
        <strain evidence="10">ATCC 19364 / DSM 1382 / NCIMB 9332 / VKM B-1759</strain>
    </source>
</reference>
<evidence type="ECO:0000256" key="2">
    <source>
        <dbReference type="ARBA" id="ARBA00022801"/>
    </source>
</evidence>
<keyword evidence="4 5" id="KW-0067">ATP-binding</keyword>
<dbReference type="CDD" id="cd19067">
    <property type="entry name" value="PfuEndoQ-like"/>
    <property type="match status" value="1"/>
</dbReference>
<dbReference type="Gene3D" id="3.40.50.300">
    <property type="entry name" value="P-loop containing nucleotide triphosphate hydrolases"/>
    <property type="match status" value="3"/>
</dbReference>
<dbReference type="InterPro" id="IPR014016">
    <property type="entry name" value="UvrD-like_ATP-bd"/>
</dbReference>
<keyword evidence="3 5" id="KW-0347">Helicase</keyword>
<dbReference type="PANTHER" id="PTHR40084:SF1">
    <property type="entry name" value="PHOSPHOTRANSFERASE"/>
    <property type="match status" value="1"/>
</dbReference>
<dbReference type="EMBL" id="CP006585">
    <property type="protein sequence ID" value="AGW12493.1"/>
    <property type="molecule type" value="Genomic_DNA"/>
</dbReference>
<dbReference type="PROSITE" id="PS51198">
    <property type="entry name" value="UVRD_HELICASE_ATP_BIND"/>
    <property type="match status" value="1"/>
</dbReference>
<dbReference type="InterPro" id="IPR013986">
    <property type="entry name" value="DExx_box_DNA_helicase_dom_sf"/>
</dbReference>
<evidence type="ECO:0000259" key="7">
    <source>
        <dbReference type="PROSITE" id="PS51198"/>
    </source>
</evidence>
<dbReference type="InterPro" id="IPR014017">
    <property type="entry name" value="DNA_helicase_UvrD-like_C"/>
</dbReference>
<feature type="domain" description="UvrD-like helicase C-terminal" evidence="8">
    <location>
        <begin position="728"/>
        <end position="1018"/>
    </location>
</feature>
<evidence type="ECO:0000256" key="6">
    <source>
        <dbReference type="SAM" id="MobiDB-lite"/>
    </source>
</evidence>
<sequence length="1072" mass="117788">MQTFIADLHIHSRFSRATSKALTPRLLAAWARAKGVDVLGTGDFTHPVWLDELEATLTPHQDSGLYRLKDDRGLARELPELDGAPLPGRTLFMLQAEISSIYKRGGKVRKVHNLVFVPDFETARALNRKLAAIGNLASDGRPILGLDSRNLLEIVLELHPQAFLVPAHIWTPWFSLFGSKSGFDSVEECFGDLAPHIFALETGLSSDPEMNWRISALDRYALISNSDAHSGEKLARECNLFQGEPDYAGIFQALQRESLSHTFLGTVEFFPEEGKYHLDGHRACGVKFDPTVQTFPEDRCPICGKPLTVGVLHRVMELADRQAPAQPAFQPGFTSLFPLSECIADVLGAGPSTKKVKQLYATTLQRLGPELHVLRDAPLEDVRRVNTVLAEALDRMRRGQVIRQAGYDGEFGVIRVFSEEERAARKQGGRLSPAPRRKRDASASRTDPVDPADPDPGEAAVIPPPASPAGLNPSQQAAVQAGPGPVLVVAGPGAGKTRTLLARCLALLEAGRPARHLLLVTFTRKAAAEIEERLLNTLGDSQALPRTDTLHALAYDAWSTSHAGNPPTIMDEPAARRLFRESAQAARPSLPAREADPLYNACQLARERLERLDQWEDILLQYDHRKKHLNLADYTDLLEFWLQSMEHGLWQRPWTHVLVDEVQDLTPLQLHCLARLMPAEGDGLFLIGDPDQSIYGFRGAAPEVQETLTHHWPLLQTLLLEENYRALPAILEVAMAVFPPEDFLMRPIIRPVRQGDACIRLFEAPTAAAEVQWMAQQMRQLLGATSHTLQDAAGGSLAGTGLAGSLAPGDMAVLVRLSTLAAPLRAALAEAGLPVDAAEAERFWEESRTACILRSVRAMLGLENEDIEGDDSTHTPSLIPETLLTRGPAALPKTLAATAPFDAAYWTSPQFRELAAVFAAQGSWQAVCNWLALQTEAEQVRARSEAVRIMTMHAAKGLEFRAVFLPALEDGLVPFAGPGLLSGALPPGNLRQARQGRQGPDLEEERRLFYVACTRARDALFLSRAGRRRLYGRELRLPPSRFLSAATSHPACRRSALLEKVRHKETTLSLLG</sequence>
<dbReference type="InterPro" id="IPR027417">
    <property type="entry name" value="P-loop_NTPase"/>
</dbReference>
<dbReference type="HOGENOM" id="CLU_005571_0_0_7"/>
<evidence type="ECO:0000313" key="10">
    <source>
        <dbReference type="Proteomes" id="UP000016587"/>
    </source>
</evidence>
<keyword evidence="10" id="KW-1185">Reference proteome</keyword>
<dbReference type="Proteomes" id="UP000016587">
    <property type="component" value="Chromosome"/>
</dbReference>
<dbReference type="eggNOG" id="COG1379">
    <property type="taxonomic scope" value="Bacteria"/>
</dbReference>
<evidence type="ECO:0000259" key="8">
    <source>
        <dbReference type="PROSITE" id="PS51217"/>
    </source>
</evidence>
<dbReference type="AlphaFoldDB" id="T2G879"/>
<dbReference type="eggNOG" id="COG0210">
    <property type="taxonomic scope" value="Bacteria"/>
</dbReference>
<dbReference type="SUPFAM" id="SSF52540">
    <property type="entry name" value="P-loop containing nucleoside triphosphate hydrolases"/>
    <property type="match status" value="1"/>
</dbReference>
<dbReference type="GO" id="GO:0005524">
    <property type="term" value="F:ATP binding"/>
    <property type="evidence" value="ECO:0007669"/>
    <property type="project" value="UniProtKB-UniRule"/>
</dbReference>
<dbReference type="GO" id="GO:0004386">
    <property type="term" value="F:helicase activity"/>
    <property type="evidence" value="ECO:0007669"/>
    <property type="project" value="UniProtKB-UniRule"/>
</dbReference>
<keyword evidence="1 5" id="KW-0547">Nucleotide-binding</keyword>
<dbReference type="PANTHER" id="PTHR40084">
    <property type="entry name" value="PHOSPHOHYDROLASE, PHP FAMILY"/>
    <property type="match status" value="1"/>
</dbReference>